<dbReference type="InterPro" id="IPR017520">
    <property type="entry name" value="CHP03086"/>
</dbReference>
<dbReference type="NCBIfam" id="TIGR03086">
    <property type="entry name" value="TIGR03086 family metal-binding protein"/>
    <property type="match status" value="1"/>
</dbReference>
<evidence type="ECO:0000313" key="2">
    <source>
        <dbReference type="EMBL" id="MFF3339980.1"/>
    </source>
</evidence>
<dbReference type="NCBIfam" id="TIGR03083">
    <property type="entry name" value="maleylpyruvate isomerase family mycothiol-dependent enzyme"/>
    <property type="match status" value="1"/>
</dbReference>
<dbReference type="SUPFAM" id="SSF109854">
    <property type="entry name" value="DinB/YfiT-like putative metalloenzymes"/>
    <property type="match status" value="1"/>
</dbReference>
<protein>
    <submittedName>
        <fullName evidence="2">TIGR03086 family metal-binding protein</fullName>
    </submittedName>
</protein>
<evidence type="ECO:0000313" key="3">
    <source>
        <dbReference type="Proteomes" id="UP001601976"/>
    </source>
</evidence>
<reference evidence="2 3" key="1">
    <citation type="submission" date="2024-10" db="EMBL/GenBank/DDBJ databases">
        <title>The Natural Products Discovery Center: Release of the First 8490 Sequenced Strains for Exploring Actinobacteria Biosynthetic Diversity.</title>
        <authorList>
            <person name="Kalkreuter E."/>
            <person name="Kautsar S.A."/>
            <person name="Yang D."/>
            <person name="Bader C.D."/>
            <person name="Teijaro C.N."/>
            <person name="Fluegel L."/>
            <person name="Davis C.M."/>
            <person name="Simpson J.R."/>
            <person name="Lauterbach L."/>
            <person name="Steele A.D."/>
            <person name="Gui C."/>
            <person name="Meng S."/>
            <person name="Li G."/>
            <person name="Viehrig K."/>
            <person name="Ye F."/>
            <person name="Su P."/>
            <person name="Kiefer A.F."/>
            <person name="Nichols A."/>
            <person name="Cepeda A.J."/>
            <person name="Yan W."/>
            <person name="Fan B."/>
            <person name="Jiang Y."/>
            <person name="Adhikari A."/>
            <person name="Zheng C.-J."/>
            <person name="Schuster L."/>
            <person name="Cowan T.M."/>
            <person name="Smanski M.J."/>
            <person name="Chevrette M.G."/>
            <person name="De Carvalho L.P.S."/>
            <person name="Shen B."/>
        </authorList>
    </citation>
    <scope>NUCLEOTIDE SEQUENCE [LARGE SCALE GENOMIC DNA]</scope>
    <source>
        <strain evidence="2 3">NPDC003029</strain>
    </source>
</reference>
<dbReference type="Pfam" id="PF11716">
    <property type="entry name" value="MDMPI_N"/>
    <property type="match status" value="1"/>
</dbReference>
<keyword evidence="3" id="KW-1185">Reference proteome</keyword>
<proteinExistence type="predicted"/>
<comment type="caution">
    <text evidence="2">The sequence shown here is derived from an EMBL/GenBank/DDBJ whole genome shotgun (WGS) entry which is preliminary data.</text>
</comment>
<dbReference type="Proteomes" id="UP001601976">
    <property type="component" value="Unassembled WGS sequence"/>
</dbReference>
<sequence length="201" mass="21746">MNTMDSNLNPLLTRHSEALALFGGHVHAVREDQWQAPTPCTDWSVRDLVNHLTVEQLWVPPLVTEQRTTEEGADGAFGFDPDGDALGDDPVAVWDRAATGAREAFTAPGALERTVQLSYGETPCSAYCSQMVADLVVHAWDLARAIGADERLPDDLVNFAVREVGPYSAELEKSGLFAAPVEPPPGADVQTKLLSLLGRRV</sequence>
<gene>
    <name evidence="2" type="ORF">ACFYWW_14780</name>
</gene>
<dbReference type="RefSeq" id="WP_355714051.1">
    <property type="nucleotide sequence ID" value="NZ_JBEXNP010000002.1"/>
</dbReference>
<organism evidence="2 3">
    <name type="scientific">Streptomyces flavidovirens</name>
    <dbReference type="NCBI Taxonomy" id="67298"/>
    <lineage>
        <taxon>Bacteria</taxon>
        <taxon>Bacillati</taxon>
        <taxon>Actinomycetota</taxon>
        <taxon>Actinomycetes</taxon>
        <taxon>Kitasatosporales</taxon>
        <taxon>Streptomycetaceae</taxon>
        <taxon>Streptomyces</taxon>
    </lineage>
</organism>
<dbReference type="InterPro" id="IPR034660">
    <property type="entry name" value="DinB/YfiT-like"/>
</dbReference>
<name>A0ABW6REM3_9ACTN</name>
<evidence type="ECO:0000259" key="1">
    <source>
        <dbReference type="Pfam" id="PF11716"/>
    </source>
</evidence>
<dbReference type="EMBL" id="JBIAPK010000004">
    <property type="protein sequence ID" value="MFF3339980.1"/>
    <property type="molecule type" value="Genomic_DNA"/>
</dbReference>
<accession>A0ABW6REM3</accession>
<dbReference type="InterPro" id="IPR024344">
    <property type="entry name" value="MDMPI_metal-binding"/>
</dbReference>
<feature type="domain" description="Mycothiol-dependent maleylpyruvate isomerase metal-binding" evidence="1">
    <location>
        <begin position="20"/>
        <end position="143"/>
    </location>
</feature>
<dbReference type="Gene3D" id="1.20.120.450">
    <property type="entry name" value="dinb family like domain"/>
    <property type="match status" value="1"/>
</dbReference>
<dbReference type="InterPro" id="IPR017517">
    <property type="entry name" value="Maleyloyr_isom"/>
</dbReference>